<proteinExistence type="predicted"/>
<sequence length="678" mass="73710">MPQQIHSLGSDYTLPSEPECIEIGHHAHHHTNYASGGVQDHHLRRDGALSQPANVMSIQSTNNNMRYIPPHRPGHDPVYQSGSGISDSSSGSISTSPSSNSSSIPFPSCPPPSLYSHQQPALQLGNSFTTAPHLFSNQGGFPNSYARGKLQSLPANFKSPRTDHSPLGMLPPSRTTADHQVSPSLSATARYTTAAAPFANRHNSFSHNPLSPRHHAEPYRGYGSIPDTPRTIVANSNMSGQQASYGAGMGMYSSHNARSEDTPPFGKQENIRELTCDGQSVNPIINCKIEKGFFISGETRTWTCYRRNYFSVNVSFTLEPYISNGHLYVNLDQDGPPQKVQAMAMIISATVDGTAGKSIELVQHTPKRDKGPQLQIQYEKLAPTPLGKSQVDPHGYQINPFPTSSAQLPGPYLPLQGEDREQPYGTAGHGVNNFSHTFERIQFKSATANNGKRRAQQQYYHLIVELHVDVRDPRESKPRWEKIAYRSSAQVVVRGRSPSHYQNEGPHNSGSRGGSSGSGNGSGPHHPFTGGSVAPPGRGLNTNLTMLGTSGIGGGHYRGSHYSMDPSPLSSHSVSSASSISGGPNDSLVGDQNMMDEDERKSVDNFNGYHYYANPIFEVGLPSPSKDDDKHRRVKEEYTSQGLPLPLSLPGSWSLGYGKYQGTETSREAYPLIDAYAD</sequence>
<dbReference type="PROSITE" id="PS51517">
    <property type="entry name" value="NDT80"/>
    <property type="match status" value="1"/>
</dbReference>
<feature type="compositionally biased region" description="Gly residues" evidence="3">
    <location>
        <begin position="511"/>
        <end position="522"/>
    </location>
</feature>
<feature type="compositionally biased region" description="Low complexity" evidence="3">
    <location>
        <begin position="563"/>
        <end position="587"/>
    </location>
</feature>
<feature type="domain" description="NDT80" evidence="4">
    <location>
        <begin position="200"/>
        <end position="505"/>
    </location>
</feature>
<dbReference type="GO" id="GO:0045944">
    <property type="term" value="P:positive regulation of transcription by RNA polymerase II"/>
    <property type="evidence" value="ECO:0007669"/>
    <property type="project" value="TreeGrafter"/>
</dbReference>
<evidence type="ECO:0000256" key="2">
    <source>
        <dbReference type="PROSITE-ProRule" id="PRU00850"/>
    </source>
</evidence>
<evidence type="ECO:0000256" key="3">
    <source>
        <dbReference type="SAM" id="MobiDB-lite"/>
    </source>
</evidence>
<dbReference type="Gene3D" id="2.60.40.1390">
    <property type="entry name" value="NDT80 DNA-binding domain"/>
    <property type="match status" value="1"/>
</dbReference>
<evidence type="ECO:0000259" key="4">
    <source>
        <dbReference type="PROSITE" id="PS51517"/>
    </source>
</evidence>
<feature type="region of interest" description="Disordered" evidence="3">
    <location>
        <begin position="620"/>
        <end position="643"/>
    </location>
</feature>
<evidence type="ECO:0000313" key="5">
    <source>
        <dbReference type="EMBL" id="KAF2836050.1"/>
    </source>
</evidence>
<dbReference type="InterPro" id="IPR052605">
    <property type="entry name" value="Fungal_trans_regulator"/>
</dbReference>
<feature type="region of interest" description="Disordered" evidence="3">
    <location>
        <begin position="491"/>
        <end position="588"/>
    </location>
</feature>
<name>A0A9P4S555_9PEZI</name>
<dbReference type="PANTHER" id="PTHR35144">
    <property type="entry name" value="MEIOSIS-SPECIFIC TRANSCRIPTION FACTOR NDT80"/>
    <property type="match status" value="1"/>
</dbReference>
<dbReference type="SUPFAM" id="SSF49417">
    <property type="entry name" value="p53-like transcription factors"/>
    <property type="match status" value="1"/>
</dbReference>
<dbReference type="PANTHER" id="PTHR35144:SF2">
    <property type="entry name" value="MEIOSIS-SPECIFIC TRANSCRIPTION FACTOR NDT80"/>
    <property type="match status" value="1"/>
</dbReference>
<organism evidence="5 6">
    <name type="scientific">Patellaria atrata CBS 101060</name>
    <dbReference type="NCBI Taxonomy" id="1346257"/>
    <lineage>
        <taxon>Eukaryota</taxon>
        <taxon>Fungi</taxon>
        <taxon>Dikarya</taxon>
        <taxon>Ascomycota</taxon>
        <taxon>Pezizomycotina</taxon>
        <taxon>Dothideomycetes</taxon>
        <taxon>Dothideomycetes incertae sedis</taxon>
        <taxon>Patellariales</taxon>
        <taxon>Patellariaceae</taxon>
        <taxon>Patellaria</taxon>
    </lineage>
</organism>
<dbReference type="InterPro" id="IPR037141">
    <property type="entry name" value="NDT80_DNA-bd_dom_sf"/>
</dbReference>
<dbReference type="Proteomes" id="UP000799429">
    <property type="component" value="Unassembled WGS sequence"/>
</dbReference>
<feature type="DNA-binding region" description="NDT80" evidence="2">
    <location>
        <begin position="200"/>
        <end position="505"/>
    </location>
</feature>
<evidence type="ECO:0000256" key="1">
    <source>
        <dbReference type="ARBA" id="ARBA00023125"/>
    </source>
</evidence>
<protein>
    <submittedName>
        <fullName evidence="5">P53-like transcription factor</fullName>
    </submittedName>
</protein>
<keyword evidence="6" id="KW-1185">Reference proteome</keyword>
<dbReference type="InterPro" id="IPR024061">
    <property type="entry name" value="NDT80_DNA-bd_dom"/>
</dbReference>
<dbReference type="InterPro" id="IPR008967">
    <property type="entry name" value="p53-like_TF_DNA-bd_sf"/>
</dbReference>
<accession>A0A9P4S555</accession>
<dbReference type="GO" id="GO:0003677">
    <property type="term" value="F:DNA binding"/>
    <property type="evidence" value="ECO:0007669"/>
    <property type="project" value="UniProtKB-KW"/>
</dbReference>
<dbReference type="GO" id="GO:0051321">
    <property type="term" value="P:meiotic cell cycle"/>
    <property type="evidence" value="ECO:0007669"/>
    <property type="project" value="TreeGrafter"/>
</dbReference>
<keyword evidence="1 2" id="KW-0238">DNA-binding</keyword>
<dbReference type="AlphaFoldDB" id="A0A9P4S555"/>
<comment type="caution">
    <text evidence="5">The sequence shown here is derived from an EMBL/GenBank/DDBJ whole genome shotgun (WGS) entry which is preliminary data.</text>
</comment>
<dbReference type="OrthoDB" id="2288358at2759"/>
<gene>
    <name evidence="5" type="ORF">M501DRAFT_1007554</name>
</gene>
<dbReference type="GO" id="GO:0003700">
    <property type="term" value="F:DNA-binding transcription factor activity"/>
    <property type="evidence" value="ECO:0007669"/>
    <property type="project" value="UniProtKB-UniRule"/>
</dbReference>
<feature type="region of interest" description="Disordered" evidence="3">
    <location>
        <begin position="63"/>
        <end position="118"/>
    </location>
</feature>
<dbReference type="EMBL" id="MU006105">
    <property type="protein sequence ID" value="KAF2836050.1"/>
    <property type="molecule type" value="Genomic_DNA"/>
</dbReference>
<dbReference type="Pfam" id="PF05224">
    <property type="entry name" value="NDT80_PhoG"/>
    <property type="match status" value="1"/>
</dbReference>
<feature type="compositionally biased region" description="Basic and acidic residues" evidence="3">
    <location>
        <begin position="625"/>
        <end position="638"/>
    </location>
</feature>
<feature type="compositionally biased region" description="Low complexity" evidence="3">
    <location>
        <begin position="81"/>
        <end position="106"/>
    </location>
</feature>
<reference evidence="5" key="1">
    <citation type="journal article" date="2020" name="Stud. Mycol.">
        <title>101 Dothideomycetes genomes: a test case for predicting lifestyles and emergence of pathogens.</title>
        <authorList>
            <person name="Haridas S."/>
            <person name="Albert R."/>
            <person name="Binder M."/>
            <person name="Bloem J."/>
            <person name="Labutti K."/>
            <person name="Salamov A."/>
            <person name="Andreopoulos B."/>
            <person name="Baker S."/>
            <person name="Barry K."/>
            <person name="Bills G."/>
            <person name="Bluhm B."/>
            <person name="Cannon C."/>
            <person name="Castanera R."/>
            <person name="Culley D."/>
            <person name="Daum C."/>
            <person name="Ezra D."/>
            <person name="Gonzalez J."/>
            <person name="Henrissat B."/>
            <person name="Kuo A."/>
            <person name="Liang C."/>
            <person name="Lipzen A."/>
            <person name="Lutzoni F."/>
            <person name="Magnuson J."/>
            <person name="Mondo S."/>
            <person name="Nolan M."/>
            <person name="Ohm R."/>
            <person name="Pangilinan J."/>
            <person name="Park H.-J."/>
            <person name="Ramirez L."/>
            <person name="Alfaro M."/>
            <person name="Sun H."/>
            <person name="Tritt A."/>
            <person name="Yoshinaga Y."/>
            <person name="Zwiers L.-H."/>
            <person name="Turgeon B."/>
            <person name="Goodwin S."/>
            <person name="Spatafora J."/>
            <person name="Crous P."/>
            <person name="Grigoriev I."/>
        </authorList>
    </citation>
    <scope>NUCLEOTIDE SEQUENCE</scope>
    <source>
        <strain evidence="5">CBS 101060</strain>
    </source>
</reference>
<evidence type="ECO:0000313" key="6">
    <source>
        <dbReference type="Proteomes" id="UP000799429"/>
    </source>
</evidence>
<dbReference type="GO" id="GO:0000228">
    <property type="term" value="C:nuclear chromosome"/>
    <property type="evidence" value="ECO:0007669"/>
    <property type="project" value="TreeGrafter"/>
</dbReference>